<evidence type="ECO:0000256" key="5">
    <source>
        <dbReference type="ARBA" id="ARBA00022692"/>
    </source>
</evidence>
<evidence type="ECO:0000256" key="8">
    <source>
        <dbReference type="SAM" id="Phobius"/>
    </source>
</evidence>
<evidence type="ECO:0000256" key="6">
    <source>
        <dbReference type="ARBA" id="ARBA00022989"/>
    </source>
</evidence>
<protein>
    <submittedName>
        <fullName evidence="9">AI-2E family transporter</fullName>
    </submittedName>
</protein>
<dbReference type="InterPro" id="IPR002549">
    <property type="entry name" value="AI-2E-like"/>
</dbReference>
<sequence>MRTRVVGRANATIVASAAHHPLKERITVSETRTTVSAIWSDGLGRAGIRSAQTLLVGALACAVLWSLTRVPVVIIPVTIALILASAIAPLVRWLTTRGWSRIAATGASFVGILTMFGSVITGVGFLVRAQSKELAAKAATGIDQLHVFLNDGPIPVSDEQLTSAWDSIRNFFTSSTFGSEALTGARTVGEILAGLVLMAVTLFFFLLDGDKIRDFLIGFMPANHQTKARLAAERSTLVLGGYVRGTAIVAAVDGLVVGIALAILGVPLALPLGVFIFIGGFIPIVGATAAGSFAVAIALISNGPVTALIVLAVVIGVNQLEHHFLQPVLMGRVLSIHGLAILLALAAGTMLAGITGALLAVPLTAVGWTVYKTWSGRGAPAPAETAAEVTAV</sequence>
<feature type="transmembrane region" description="Helical" evidence="8">
    <location>
        <begin position="293"/>
        <end position="316"/>
    </location>
</feature>
<gene>
    <name evidence="9" type="ORF">IV500_04255</name>
</gene>
<keyword evidence="4" id="KW-1003">Cell membrane</keyword>
<feature type="transmembrane region" description="Helical" evidence="8">
    <location>
        <begin position="46"/>
        <end position="67"/>
    </location>
</feature>
<comment type="similarity">
    <text evidence="2">Belongs to the autoinducer-2 exporter (AI-2E) (TC 2.A.86) family.</text>
</comment>
<comment type="subcellular location">
    <subcellularLocation>
        <location evidence="1">Cell membrane</location>
        <topology evidence="1">Multi-pass membrane protein</topology>
    </subcellularLocation>
</comment>
<keyword evidence="6 8" id="KW-1133">Transmembrane helix</keyword>
<feature type="transmembrane region" description="Helical" evidence="8">
    <location>
        <begin position="106"/>
        <end position="127"/>
    </location>
</feature>
<evidence type="ECO:0000256" key="7">
    <source>
        <dbReference type="ARBA" id="ARBA00023136"/>
    </source>
</evidence>
<organism evidence="9 10">
    <name type="scientific">Arthrobacter terrae</name>
    <dbReference type="NCBI Taxonomy" id="2935737"/>
    <lineage>
        <taxon>Bacteria</taxon>
        <taxon>Bacillati</taxon>
        <taxon>Actinomycetota</taxon>
        <taxon>Actinomycetes</taxon>
        <taxon>Micrococcales</taxon>
        <taxon>Micrococcaceae</taxon>
        <taxon>Arthrobacter</taxon>
    </lineage>
</organism>
<feature type="transmembrane region" description="Helical" evidence="8">
    <location>
        <begin position="268"/>
        <end position="286"/>
    </location>
</feature>
<name>A0A931CHV9_9MICC</name>
<dbReference type="GO" id="GO:0005886">
    <property type="term" value="C:plasma membrane"/>
    <property type="evidence" value="ECO:0007669"/>
    <property type="project" value="UniProtKB-SubCell"/>
</dbReference>
<feature type="transmembrane region" description="Helical" evidence="8">
    <location>
        <begin position="187"/>
        <end position="207"/>
    </location>
</feature>
<keyword evidence="5 8" id="KW-0812">Transmembrane</keyword>
<accession>A0A931CHV9</accession>
<dbReference type="PANTHER" id="PTHR21716:SF53">
    <property type="entry name" value="PERMEASE PERM-RELATED"/>
    <property type="match status" value="1"/>
</dbReference>
<dbReference type="GO" id="GO:0055085">
    <property type="term" value="P:transmembrane transport"/>
    <property type="evidence" value="ECO:0007669"/>
    <property type="project" value="TreeGrafter"/>
</dbReference>
<feature type="transmembrane region" description="Helical" evidence="8">
    <location>
        <begin position="336"/>
        <end position="361"/>
    </location>
</feature>
<evidence type="ECO:0000313" key="10">
    <source>
        <dbReference type="Proteomes" id="UP000655366"/>
    </source>
</evidence>
<keyword evidence="3" id="KW-0813">Transport</keyword>
<dbReference type="Pfam" id="PF01594">
    <property type="entry name" value="AI-2E_transport"/>
    <property type="match status" value="1"/>
</dbReference>
<dbReference type="EMBL" id="JADNYM010000005">
    <property type="protein sequence ID" value="MBG0738633.1"/>
    <property type="molecule type" value="Genomic_DNA"/>
</dbReference>
<evidence type="ECO:0000256" key="3">
    <source>
        <dbReference type="ARBA" id="ARBA00022448"/>
    </source>
</evidence>
<keyword evidence="7 8" id="KW-0472">Membrane</keyword>
<evidence type="ECO:0000256" key="1">
    <source>
        <dbReference type="ARBA" id="ARBA00004651"/>
    </source>
</evidence>
<proteinExistence type="inferred from homology"/>
<evidence type="ECO:0000256" key="2">
    <source>
        <dbReference type="ARBA" id="ARBA00009773"/>
    </source>
</evidence>
<keyword evidence="10" id="KW-1185">Reference proteome</keyword>
<evidence type="ECO:0000256" key="4">
    <source>
        <dbReference type="ARBA" id="ARBA00022475"/>
    </source>
</evidence>
<evidence type="ECO:0000313" key="9">
    <source>
        <dbReference type="EMBL" id="MBG0738633.1"/>
    </source>
</evidence>
<feature type="transmembrane region" description="Helical" evidence="8">
    <location>
        <begin position="73"/>
        <end position="94"/>
    </location>
</feature>
<dbReference type="PANTHER" id="PTHR21716">
    <property type="entry name" value="TRANSMEMBRANE PROTEIN"/>
    <property type="match status" value="1"/>
</dbReference>
<comment type="caution">
    <text evidence="9">The sequence shown here is derived from an EMBL/GenBank/DDBJ whole genome shotgun (WGS) entry which is preliminary data.</text>
</comment>
<feature type="transmembrane region" description="Helical" evidence="8">
    <location>
        <begin position="237"/>
        <end position="262"/>
    </location>
</feature>
<dbReference type="Proteomes" id="UP000655366">
    <property type="component" value="Unassembled WGS sequence"/>
</dbReference>
<reference evidence="9 10" key="1">
    <citation type="submission" date="2020-11" db="EMBL/GenBank/DDBJ databases">
        <title>Arthrobacter antarcticus sp. nov., isolated from Antarctic Soil.</title>
        <authorList>
            <person name="Li J."/>
        </authorList>
    </citation>
    <scope>NUCLEOTIDE SEQUENCE [LARGE SCALE GENOMIC DNA]</scope>
    <source>
        <strain evidence="9 10">Z1-20</strain>
    </source>
</reference>
<dbReference type="AlphaFoldDB" id="A0A931CHV9"/>